<organism evidence="1 2">
    <name type="scientific">Prorocentrum cordatum</name>
    <dbReference type="NCBI Taxonomy" id="2364126"/>
    <lineage>
        <taxon>Eukaryota</taxon>
        <taxon>Sar</taxon>
        <taxon>Alveolata</taxon>
        <taxon>Dinophyceae</taxon>
        <taxon>Prorocentrales</taxon>
        <taxon>Prorocentraceae</taxon>
        <taxon>Prorocentrum</taxon>
    </lineage>
</organism>
<accession>A0ABN9XSF4</accession>
<evidence type="ECO:0008006" key="3">
    <source>
        <dbReference type="Google" id="ProtNLM"/>
    </source>
</evidence>
<evidence type="ECO:0000313" key="1">
    <source>
        <dbReference type="EMBL" id="CAK0902908.1"/>
    </source>
</evidence>
<protein>
    <recommendedName>
        <fullName evidence="3">Altered inheritance of mitochondria protein 24, mitochondrial</fullName>
    </recommendedName>
</protein>
<dbReference type="EMBL" id="CAUYUJ010021137">
    <property type="protein sequence ID" value="CAK0902908.1"/>
    <property type="molecule type" value="Genomic_DNA"/>
</dbReference>
<keyword evidence="2" id="KW-1185">Reference proteome</keyword>
<proteinExistence type="predicted"/>
<evidence type="ECO:0000313" key="2">
    <source>
        <dbReference type="Proteomes" id="UP001189429"/>
    </source>
</evidence>
<gene>
    <name evidence="1" type="ORF">PCOR1329_LOCUS79370</name>
</gene>
<name>A0ABN9XSF4_9DINO</name>
<reference evidence="1" key="1">
    <citation type="submission" date="2023-10" db="EMBL/GenBank/DDBJ databases">
        <authorList>
            <person name="Chen Y."/>
            <person name="Shah S."/>
            <person name="Dougan E. K."/>
            <person name="Thang M."/>
            <person name="Chan C."/>
        </authorList>
    </citation>
    <scope>NUCLEOTIDE SEQUENCE [LARGE SCALE GENOMIC DNA]</scope>
</reference>
<comment type="caution">
    <text evidence="1">The sequence shown here is derived from an EMBL/GenBank/DDBJ whole genome shotgun (WGS) entry which is preliminary data.</text>
</comment>
<dbReference type="Proteomes" id="UP001189429">
    <property type="component" value="Unassembled WGS sequence"/>
</dbReference>
<sequence length="175" mass="19320">MERKHKTCKRIAGDHYNTKSFEKGIMEPITCQSLYDLQIPRTGVFLTAQKKPSQRLLAALSEFVSVPVGVDLFTSKGVSVESRVVQLNDAVMFQSNGSVHMGRVNFHVQIGSECVTCISLWTIIQKKTQCTTCADTGETILIASSQILETCVYRILEASGAMCVLLPPKFRVASM</sequence>